<dbReference type="Proteomes" id="UP001280121">
    <property type="component" value="Unassembled WGS sequence"/>
</dbReference>
<proteinExistence type="predicted"/>
<keyword evidence="2" id="KW-1185">Reference proteome</keyword>
<accession>A0AAD9X1N2</accession>
<evidence type="ECO:0000313" key="2">
    <source>
        <dbReference type="Proteomes" id="UP001280121"/>
    </source>
</evidence>
<name>A0AAD9X1N2_9ROSI</name>
<sequence length="166" mass="18469">MVPREKIRTDCGNVLVSSYLTLRKADSMDRIDKGVMLRAAARKCWYVPPHRCFKLNVDAAMDIDGGRYGVGIVFRDDQGVVIEAVAISFSGVVSMRRLYWKVCHSAADIDNIIYDILALKRSCDIVSFDFIPRVCNSVAHSVASMFQVPDSVCSFGTGSQIINQVR</sequence>
<dbReference type="InterPro" id="IPR053151">
    <property type="entry name" value="RNase_H-like"/>
</dbReference>
<dbReference type="EMBL" id="JANJYI010000005">
    <property type="protein sequence ID" value="KAK2650552.1"/>
    <property type="molecule type" value="Genomic_DNA"/>
</dbReference>
<protein>
    <recommendedName>
        <fullName evidence="3">RNase H type-1 domain-containing protein</fullName>
    </recommendedName>
</protein>
<reference evidence="1" key="1">
    <citation type="journal article" date="2023" name="Plant J.">
        <title>Genome sequences and population genomics provide insights into the demographic history, inbreeding, and mutation load of two 'living fossil' tree species of Dipteronia.</title>
        <authorList>
            <person name="Feng Y."/>
            <person name="Comes H.P."/>
            <person name="Chen J."/>
            <person name="Zhu S."/>
            <person name="Lu R."/>
            <person name="Zhang X."/>
            <person name="Li P."/>
            <person name="Qiu J."/>
            <person name="Olsen K.M."/>
            <person name="Qiu Y."/>
        </authorList>
    </citation>
    <scope>NUCLEOTIDE SEQUENCE</scope>
    <source>
        <strain evidence="1">KIB01</strain>
    </source>
</reference>
<dbReference type="PANTHER" id="PTHR47723">
    <property type="entry name" value="OS05G0353850 PROTEIN"/>
    <property type="match status" value="1"/>
</dbReference>
<organism evidence="1 2">
    <name type="scientific">Dipteronia dyeriana</name>
    <dbReference type="NCBI Taxonomy" id="168575"/>
    <lineage>
        <taxon>Eukaryota</taxon>
        <taxon>Viridiplantae</taxon>
        <taxon>Streptophyta</taxon>
        <taxon>Embryophyta</taxon>
        <taxon>Tracheophyta</taxon>
        <taxon>Spermatophyta</taxon>
        <taxon>Magnoliopsida</taxon>
        <taxon>eudicotyledons</taxon>
        <taxon>Gunneridae</taxon>
        <taxon>Pentapetalae</taxon>
        <taxon>rosids</taxon>
        <taxon>malvids</taxon>
        <taxon>Sapindales</taxon>
        <taxon>Sapindaceae</taxon>
        <taxon>Hippocastanoideae</taxon>
        <taxon>Acereae</taxon>
        <taxon>Dipteronia</taxon>
    </lineage>
</organism>
<dbReference type="PANTHER" id="PTHR47723:SF19">
    <property type="entry name" value="POLYNUCLEOTIDYL TRANSFERASE, RIBONUCLEASE H-LIKE SUPERFAMILY PROTEIN"/>
    <property type="match status" value="1"/>
</dbReference>
<dbReference type="AlphaFoldDB" id="A0AAD9X1N2"/>
<comment type="caution">
    <text evidence="1">The sequence shown here is derived from an EMBL/GenBank/DDBJ whole genome shotgun (WGS) entry which is preliminary data.</text>
</comment>
<evidence type="ECO:0000313" key="1">
    <source>
        <dbReference type="EMBL" id="KAK2650552.1"/>
    </source>
</evidence>
<gene>
    <name evidence="1" type="ORF">Ddye_018041</name>
</gene>
<evidence type="ECO:0008006" key="3">
    <source>
        <dbReference type="Google" id="ProtNLM"/>
    </source>
</evidence>